<gene>
    <name evidence="9" type="ORF">SCODWIG_01199</name>
</gene>
<feature type="transmembrane region" description="Helical" evidence="8">
    <location>
        <begin position="256"/>
        <end position="282"/>
    </location>
</feature>
<dbReference type="GO" id="GO:0000329">
    <property type="term" value="C:fungal-type vacuole membrane"/>
    <property type="evidence" value="ECO:0007669"/>
    <property type="project" value="TreeGrafter"/>
</dbReference>
<organism evidence="9 10">
    <name type="scientific">Saccharomycodes ludwigii</name>
    <dbReference type="NCBI Taxonomy" id="36035"/>
    <lineage>
        <taxon>Eukaryota</taxon>
        <taxon>Fungi</taxon>
        <taxon>Dikarya</taxon>
        <taxon>Ascomycota</taxon>
        <taxon>Saccharomycotina</taxon>
        <taxon>Saccharomycetes</taxon>
        <taxon>Saccharomycodales</taxon>
        <taxon>Saccharomycodaceae</taxon>
        <taxon>Saccharomycodes</taxon>
    </lineage>
</organism>
<evidence type="ECO:0000256" key="4">
    <source>
        <dbReference type="ARBA" id="ARBA00022692"/>
    </source>
</evidence>
<evidence type="ECO:0000256" key="3">
    <source>
        <dbReference type="ARBA" id="ARBA00022496"/>
    </source>
</evidence>
<keyword evidence="5 8" id="KW-1133">Transmembrane helix</keyword>
<keyword evidence="3" id="KW-0410">Iron transport</keyword>
<keyword evidence="6 8" id="KW-0472">Membrane</keyword>
<evidence type="ECO:0000256" key="8">
    <source>
        <dbReference type="SAM" id="Phobius"/>
    </source>
</evidence>
<proteinExistence type="inferred from homology"/>
<feature type="compositionally biased region" description="Polar residues" evidence="7">
    <location>
        <begin position="107"/>
        <end position="140"/>
    </location>
</feature>
<dbReference type="InterPro" id="IPR004923">
    <property type="entry name" value="FTR1/Fip1/EfeU"/>
</dbReference>
<dbReference type="AlphaFoldDB" id="A0A376B423"/>
<comment type="similarity">
    <text evidence="2">Belongs to the oxidase-dependent Fe transporter (OFeT) (TC 9.A.10.1) family.</text>
</comment>
<feature type="compositionally biased region" description="Polar residues" evidence="7">
    <location>
        <begin position="462"/>
        <end position="471"/>
    </location>
</feature>
<keyword evidence="3" id="KW-0406">Ion transport</keyword>
<dbReference type="EMBL" id="UFAJ01000142">
    <property type="protein sequence ID" value="SSD59438.1"/>
    <property type="molecule type" value="Genomic_DNA"/>
</dbReference>
<dbReference type="PANTHER" id="PTHR31632">
    <property type="entry name" value="IRON TRANSPORTER FTH1"/>
    <property type="match status" value="1"/>
</dbReference>
<dbReference type="Pfam" id="PF03239">
    <property type="entry name" value="FTR1"/>
    <property type="match status" value="1"/>
</dbReference>
<feature type="transmembrane region" description="Helical" evidence="8">
    <location>
        <begin position="320"/>
        <end position="340"/>
    </location>
</feature>
<dbReference type="VEuPathDB" id="FungiDB:SCODWIG_01199"/>
<protein>
    <submittedName>
        <fullName evidence="9">Related to Iron transporter FTH1</fullName>
    </submittedName>
</protein>
<keyword evidence="4 8" id="KW-0812">Transmembrane</keyword>
<dbReference type="Proteomes" id="UP000262825">
    <property type="component" value="Unassembled WGS sequence"/>
</dbReference>
<evidence type="ECO:0000256" key="2">
    <source>
        <dbReference type="ARBA" id="ARBA00008333"/>
    </source>
</evidence>
<keyword evidence="3" id="KW-0408">Iron</keyword>
<dbReference type="GO" id="GO:0015093">
    <property type="term" value="F:ferrous iron transmembrane transporter activity"/>
    <property type="evidence" value="ECO:0007669"/>
    <property type="project" value="TreeGrafter"/>
</dbReference>
<evidence type="ECO:0000256" key="1">
    <source>
        <dbReference type="ARBA" id="ARBA00004141"/>
    </source>
</evidence>
<feature type="compositionally biased region" description="Low complexity" evidence="7">
    <location>
        <begin position="472"/>
        <end position="483"/>
    </location>
</feature>
<feature type="transmembrane region" description="Helical" evidence="8">
    <location>
        <begin position="192"/>
        <end position="213"/>
    </location>
</feature>
<accession>A0A376B423</accession>
<evidence type="ECO:0000256" key="5">
    <source>
        <dbReference type="ARBA" id="ARBA00022989"/>
    </source>
</evidence>
<feature type="transmembrane region" description="Helical" evidence="8">
    <location>
        <begin position="156"/>
        <end position="180"/>
    </location>
</feature>
<feature type="transmembrane region" description="Helical" evidence="8">
    <location>
        <begin position="288"/>
        <end position="308"/>
    </location>
</feature>
<keyword evidence="3" id="KW-0813">Transport</keyword>
<dbReference type="PANTHER" id="PTHR31632:SF7">
    <property type="entry name" value="IRON TRANSPORTER FTH1"/>
    <property type="match status" value="1"/>
</dbReference>
<evidence type="ECO:0000256" key="6">
    <source>
        <dbReference type="ARBA" id="ARBA00023136"/>
    </source>
</evidence>
<reference evidence="10" key="1">
    <citation type="submission" date="2018-06" db="EMBL/GenBank/DDBJ databases">
        <authorList>
            <person name="Guldener U."/>
        </authorList>
    </citation>
    <scope>NUCLEOTIDE SEQUENCE [LARGE SCALE GENOMIC DNA]</scope>
    <source>
        <strain evidence="10">UTAD17</strain>
    </source>
</reference>
<evidence type="ECO:0000256" key="7">
    <source>
        <dbReference type="SAM" id="MobiDB-lite"/>
    </source>
</evidence>
<feature type="transmembrane region" description="Helical" evidence="8">
    <location>
        <begin position="12"/>
        <end position="35"/>
    </location>
</feature>
<sequence>MSFEFTNYFSFQIFFIFLRESLEIAIIISILLGIVKQSLYQENAEEDDAQLHDSIHRKKDFQQEQNFSDMSSPTELNQLETGEDVQFLSDPGEIINSSQLPDHEIEGQQSPHEIESQQSPHETNTPSASTTKNRENTPGNTFIDRDHLYKKLKVQILTGGALGLLLCMIIGAFFVILFYLIGTDLWSKGEHYYEAVMSILASMIISIMGIFFLRIGKLKEKFRIKLTNAIYSTNTLSNSDNSNHLSRKGMNFGERYSFFILPFITSLREGLEAVVFIGGVGIDQPLTSIPLSMICAVIVSTILGITFYKSSTSFSLKICLIMATCFLYIISAGLFSKGVWQFEVQKYVNRCDGQDMTEMGNGPGSYDIANSVWHVNCCNGERDGLWMVLTAIFGWTNSATYGSVISYNVYWIIMIIAFKFTKIYENHGYIPWIPLNFQKYWIDRKMKHLKNKIKHSKTSTVSIQSNNYDPQPSTSITPLLTST</sequence>
<comment type="subcellular location">
    <subcellularLocation>
        <location evidence="1">Membrane</location>
        <topology evidence="1">Multi-pass membrane protein</topology>
    </subcellularLocation>
</comment>
<dbReference type="GO" id="GO:0033573">
    <property type="term" value="C:high-affinity iron permease complex"/>
    <property type="evidence" value="ECO:0007669"/>
    <property type="project" value="InterPro"/>
</dbReference>
<feature type="region of interest" description="Disordered" evidence="7">
    <location>
        <begin position="104"/>
        <end position="140"/>
    </location>
</feature>
<name>A0A376B423_9ASCO</name>
<keyword evidence="10" id="KW-1185">Reference proteome</keyword>
<feature type="transmembrane region" description="Helical" evidence="8">
    <location>
        <begin position="399"/>
        <end position="418"/>
    </location>
</feature>
<feature type="region of interest" description="Disordered" evidence="7">
    <location>
        <begin position="462"/>
        <end position="483"/>
    </location>
</feature>
<evidence type="ECO:0000313" key="9">
    <source>
        <dbReference type="EMBL" id="SSD59438.1"/>
    </source>
</evidence>
<evidence type="ECO:0000313" key="10">
    <source>
        <dbReference type="Proteomes" id="UP000262825"/>
    </source>
</evidence>